<dbReference type="Proteomes" id="UP001056120">
    <property type="component" value="Linkage Group LG02"/>
</dbReference>
<reference evidence="1 2" key="2">
    <citation type="journal article" date="2022" name="Mol. Ecol. Resour.">
        <title>The genomes of chicory, endive, great burdock and yacon provide insights into Asteraceae paleo-polyploidization history and plant inulin production.</title>
        <authorList>
            <person name="Fan W."/>
            <person name="Wang S."/>
            <person name="Wang H."/>
            <person name="Wang A."/>
            <person name="Jiang F."/>
            <person name="Liu H."/>
            <person name="Zhao H."/>
            <person name="Xu D."/>
            <person name="Zhang Y."/>
        </authorList>
    </citation>
    <scope>NUCLEOTIDE SEQUENCE [LARGE SCALE GENOMIC DNA]</scope>
    <source>
        <strain evidence="2">cv. Yunnan</strain>
        <tissue evidence="1">Leaves</tissue>
    </source>
</reference>
<keyword evidence="2" id="KW-1185">Reference proteome</keyword>
<proteinExistence type="predicted"/>
<evidence type="ECO:0000313" key="2">
    <source>
        <dbReference type="Proteomes" id="UP001056120"/>
    </source>
</evidence>
<gene>
    <name evidence="1" type="ORF">L1987_06541</name>
</gene>
<comment type="caution">
    <text evidence="1">The sequence shown here is derived from an EMBL/GenBank/DDBJ whole genome shotgun (WGS) entry which is preliminary data.</text>
</comment>
<sequence length="380" mass="41279">MVWFLPPNPGHRRREKEMGKEEKERLNHLLIQHLNTIHETFQVLDQSPPSSLQKVSWDDVVKLGEQLYKQATTVGMLWTGEGPDAKALEESMGTYSNLLQGFLLLSHGSMIGAGATLSSYIHASVKQVIDCSFMLLKESVASYGNSSKAHQLSIPQIVGTVWEACSSLKKTPGTNITAIGRSMTQIAVSISDVLREMKELKPASSGPSDEASKPNNDTHDSDNSSEGDLGSDLSPEDMKITELAIEVVSGTLSTIKETIRSITSLLKNPQTQIDSSQTVDSLEKLLDIWRSMGLQVDEIGACLYPPQEISAIRTASEKMVSFVGELQEQLENINGSSVALVNASNGLKSSLKELELGLGCSGDDELACEMNNLEIDSSCH</sequence>
<dbReference type="EMBL" id="CM042019">
    <property type="protein sequence ID" value="KAI3825065.1"/>
    <property type="molecule type" value="Genomic_DNA"/>
</dbReference>
<evidence type="ECO:0000313" key="1">
    <source>
        <dbReference type="EMBL" id="KAI3825065.1"/>
    </source>
</evidence>
<organism evidence="1 2">
    <name type="scientific">Smallanthus sonchifolius</name>
    <dbReference type="NCBI Taxonomy" id="185202"/>
    <lineage>
        <taxon>Eukaryota</taxon>
        <taxon>Viridiplantae</taxon>
        <taxon>Streptophyta</taxon>
        <taxon>Embryophyta</taxon>
        <taxon>Tracheophyta</taxon>
        <taxon>Spermatophyta</taxon>
        <taxon>Magnoliopsida</taxon>
        <taxon>eudicotyledons</taxon>
        <taxon>Gunneridae</taxon>
        <taxon>Pentapetalae</taxon>
        <taxon>asterids</taxon>
        <taxon>campanulids</taxon>
        <taxon>Asterales</taxon>
        <taxon>Asteraceae</taxon>
        <taxon>Asteroideae</taxon>
        <taxon>Heliantheae alliance</taxon>
        <taxon>Millerieae</taxon>
        <taxon>Smallanthus</taxon>
    </lineage>
</organism>
<accession>A0ACB9JYN9</accession>
<reference evidence="2" key="1">
    <citation type="journal article" date="2022" name="Mol. Ecol. Resour.">
        <title>The genomes of chicory, endive, great burdock and yacon provide insights into Asteraceae palaeo-polyploidization history and plant inulin production.</title>
        <authorList>
            <person name="Fan W."/>
            <person name="Wang S."/>
            <person name="Wang H."/>
            <person name="Wang A."/>
            <person name="Jiang F."/>
            <person name="Liu H."/>
            <person name="Zhao H."/>
            <person name="Xu D."/>
            <person name="Zhang Y."/>
        </authorList>
    </citation>
    <scope>NUCLEOTIDE SEQUENCE [LARGE SCALE GENOMIC DNA]</scope>
    <source>
        <strain evidence="2">cv. Yunnan</strain>
    </source>
</reference>
<protein>
    <submittedName>
        <fullName evidence="1">Uncharacterized protein</fullName>
    </submittedName>
</protein>
<name>A0ACB9JYN9_9ASTR</name>